<feature type="compositionally biased region" description="Basic and acidic residues" evidence="1">
    <location>
        <begin position="1"/>
        <end position="11"/>
    </location>
</feature>
<evidence type="ECO:0000256" key="1">
    <source>
        <dbReference type="SAM" id="MobiDB-lite"/>
    </source>
</evidence>
<dbReference type="EMBL" id="KE345093">
    <property type="protein sequence ID" value="EXB93708.1"/>
    <property type="molecule type" value="Genomic_DNA"/>
</dbReference>
<sequence length="69" mass="7454">MKPPQKRRDSGTWEPCAATTTTKQATASTKIGAKLPEQRPQHHNPSKNHAPSEVATPPPSLNNAVPPKH</sequence>
<accession>W9RUB2</accession>
<evidence type="ECO:0000313" key="3">
    <source>
        <dbReference type="Proteomes" id="UP000030645"/>
    </source>
</evidence>
<reference evidence="3" key="1">
    <citation type="submission" date="2013-01" db="EMBL/GenBank/DDBJ databases">
        <title>Draft Genome Sequence of a Mulberry Tree, Morus notabilis C.K. Schneid.</title>
        <authorList>
            <person name="He N."/>
            <person name="Zhao S."/>
        </authorList>
    </citation>
    <scope>NUCLEOTIDE SEQUENCE</scope>
</reference>
<organism evidence="2 3">
    <name type="scientific">Morus notabilis</name>
    <dbReference type="NCBI Taxonomy" id="981085"/>
    <lineage>
        <taxon>Eukaryota</taxon>
        <taxon>Viridiplantae</taxon>
        <taxon>Streptophyta</taxon>
        <taxon>Embryophyta</taxon>
        <taxon>Tracheophyta</taxon>
        <taxon>Spermatophyta</taxon>
        <taxon>Magnoliopsida</taxon>
        <taxon>eudicotyledons</taxon>
        <taxon>Gunneridae</taxon>
        <taxon>Pentapetalae</taxon>
        <taxon>rosids</taxon>
        <taxon>fabids</taxon>
        <taxon>Rosales</taxon>
        <taxon>Moraceae</taxon>
        <taxon>Moreae</taxon>
        <taxon>Morus</taxon>
    </lineage>
</organism>
<proteinExistence type="predicted"/>
<dbReference type="Proteomes" id="UP000030645">
    <property type="component" value="Unassembled WGS sequence"/>
</dbReference>
<dbReference type="AlphaFoldDB" id="W9RUB2"/>
<evidence type="ECO:0000313" key="2">
    <source>
        <dbReference type="EMBL" id="EXB93708.1"/>
    </source>
</evidence>
<name>W9RUB2_9ROSA</name>
<gene>
    <name evidence="2" type="ORF">L484_011702</name>
</gene>
<feature type="compositionally biased region" description="Low complexity" evidence="1">
    <location>
        <begin position="17"/>
        <end position="29"/>
    </location>
</feature>
<protein>
    <submittedName>
        <fullName evidence="2">Uncharacterized protein</fullName>
    </submittedName>
</protein>
<feature type="region of interest" description="Disordered" evidence="1">
    <location>
        <begin position="1"/>
        <end position="69"/>
    </location>
</feature>
<keyword evidence="3" id="KW-1185">Reference proteome</keyword>